<feature type="domain" description="OST48 N-terminal" evidence="9">
    <location>
        <begin position="28"/>
        <end position="270"/>
    </location>
</feature>
<keyword evidence="7 8" id="KW-0472">Membrane</keyword>
<evidence type="ECO:0000313" key="11">
    <source>
        <dbReference type="EMBL" id="CAK5273944.1"/>
    </source>
</evidence>
<dbReference type="InterPro" id="IPR055459">
    <property type="entry name" value="OST48_MD"/>
</dbReference>
<keyword evidence="6 8" id="KW-1133">Transmembrane helix</keyword>
<dbReference type="Proteomes" id="UP001295794">
    <property type="component" value="Unassembled WGS sequence"/>
</dbReference>
<dbReference type="GO" id="GO:0008250">
    <property type="term" value="C:oligosaccharyltransferase complex"/>
    <property type="evidence" value="ECO:0007669"/>
    <property type="project" value="TreeGrafter"/>
</dbReference>
<evidence type="ECO:0000256" key="4">
    <source>
        <dbReference type="ARBA" id="ARBA00022692"/>
    </source>
</evidence>
<evidence type="ECO:0000256" key="1">
    <source>
        <dbReference type="ARBA" id="ARBA00004479"/>
    </source>
</evidence>
<evidence type="ECO:0000256" key="7">
    <source>
        <dbReference type="ARBA" id="ARBA00023136"/>
    </source>
</evidence>
<evidence type="ECO:0000256" key="8">
    <source>
        <dbReference type="RuleBase" id="RU361142"/>
    </source>
</evidence>
<evidence type="ECO:0000256" key="6">
    <source>
        <dbReference type="ARBA" id="ARBA00022989"/>
    </source>
</evidence>
<dbReference type="PANTHER" id="PTHR10830:SF0">
    <property type="entry name" value="DOLICHYL-DIPHOSPHOOLIGOSACCHARIDE--PROTEIN GLYCOSYLTRANSFERASE 48 KDA SUBUNIT"/>
    <property type="match status" value="1"/>
</dbReference>
<dbReference type="Pfam" id="PF03345">
    <property type="entry name" value="OST48_N"/>
    <property type="match status" value="1"/>
</dbReference>
<keyword evidence="4 8" id="KW-0812">Transmembrane</keyword>
<sequence>MQSLFTFVVFCLGLSGLLHAKSSTGDSVLVVVEEAKQKDYSIFFDSLKEQGYELTFRVPKDQTPPVFEFDVPTFSHIIVLSSETKTYGKDITPQSLIDLASSGTNLILTLSQKQTPLASLAAEFNLILPPPSTPLVSFFPEREEPLTVVPVPVPASHIVSSNTPVWFSGVPHAQGNSPQLVPILKAPAESFAADVDSGADAIADTVEKGGEGLWAGSQLGLVTGFQVAGGARVSWVGSAEMFSNDFATKPVTKGVESGNAQFLRELVAWTFQESLVLRIDSTSHHLVNASEPLELYTTNDNLVYSAHISRFNPKTSTWVPYSGIDDMQLEFTMLDPHIRTALLPVAGSPGEYSVTFRAPDRHGVFKFVINYKRKGWTHLHSSTTVSVAPPRHDGYPRFLSAAWPYYAGAISTSVAFFLFSAGWLAGESREGKKSKGTKAQ</sequence>
<evidence type="ECO:0000313" key="12">
    <source>
        <dbReference type="Proteomes" id="UP001295794"/>
    </source>
</evidence>
<dbReference type="InterPro" id="IPR055457">
    <property type="entry name" value="OST48_N"/>
</dbReference>
<feature type="signal peptide" evidence="8">
    <location>
        <begin position="1"/>
        <end position="20"/>
    </location>
</feature>
<feature type="transmembrane region" description="Helical" evidence="8">
    <location>
        <begin position="403"/>
        <end position="425"/>
    </location>
</feature>
<keyword evidence="5 8" id="KW-0256">Endoplasmic reticulum</keyword>
<proteinExistence type="inferred from homology"/>
<dbReference type="Pfam" id="PF23358">
    <property type="entry name" value="OST48_MD"/>
    <property type="match status" value="1"/>
</dbReference>
<reference evidence="11" key="1">
    <citation type="submission" date="2023-11" db="EMBL/GenBank/DDBJ databases">
        <authorList>
            <person name="De Vega J J."/>
            <person name="De Vega J J."/>
        </authorList>
    </citation>
    <scope>NUCLEOTIDE SEQUENCE</scope>
</reference>
<protein>
    <recommendedName>
        <fullName evidence="8">Dolichyl-diphosphooligosaccharide--protein glycosyltransferase subunit WBP1</fullName>
        <shortName evidence="8">Oligosaccharyl transferase subunit WBP1</shortName>
    </recommendedName>
</protein>
<keyword evidence="8" id="KW-0732">Signal</keyword>
<comment type="similarity">
    <text evidence="3 8">Belongs to the DDOST 48 kDa subunit family.</text>
</comment>
<comment type="function">
    <text evidence="8">Subunit of the oligosaccharyl transferase (OST) complex that catalyzes the initial transfer of a defined glycan (Glc(3)Man(9)GlcNAc(2) in eukaryotes) from the lipid carrier dolichol-pyrophosphate to an asparagine residue within an Asn-X-Ser/Thr consensus motif in nascent polypeptide chains, the first step in protein N-glycosylation. N-glycosylation occurs cotranslationally and the complex associates with the Sec61 complex at the channel-forming translocon complex that mediates protein translocation across the endoplasmic reticulum (ER).</text>
</comment>
<gene>
    <name evidence="11" type="ORF">MYCIT1_LOCUS20785</name>
</gene>
<dbReference type="EMBL" id="CAVNYO010000399">
    <property type="protein sequence ID" value="CAK5273944.1"/>
    <property type="molecule type" value="Genomic_DNA"/>
</dbReference>
<dbReference type="GO" id="GO:0018279">
    <property type="term" value="P:protein N-linked glycosylation via asparagine"/>
    <property type="evidence" value="ECO:0007669"/>
    <property type="project" value="UniProtKB-UniRule"/>
</dbReference>
<comment type="caution">
    <text evidence="11">The sequence shown here is derived from an EMBL/GenBank/DDBJ whole genome shotgun (WGS) entry which is preliminary data.</text>
</comment>
<keyword evidence="12" id="KW-1185">Reference proteome</keyword>
<feature type="chain" id="PRO_5041779608" description="Dolichyl-diphosphooligosaccharide--protein glycosyltransferase subunit WBP1" evidence="8">
    <location>
        <begin position="21"/>
        <end position="440"/>
    </location>
</feature>
<accession>A0AAD2HC35</accession>
<evidence type="ECO:0000259" key="9">
    <source>
        <dbReference type="Pfam" id="PF03345"/>
    </source>
</evidence>
<feature type="domain" description="OST48 middle" evidence="10">
    <location>
        <begin position="284"/>
        <end position="425"/>
    </location>
</feature>
<dbReference type="InterPro" id="IPR005013">
    <property type="entry name" value="DDOST_48_kDa_subunit"/>
</dbReference>
<name>A0AAD2HC35_9AGAR</name>
<dbReference type="PANTHER" id="PTHR10830">
    <property type="entry name" value="DOLICHYL-DIPHOSPHOOLIGOSACCHARIDE--PROTEIN GLYCOSYLTRANSFERASE 48 KDA SUBUNIT"/>
    <property type="match status" value="1"/>
</dbReference>
<dbReference type="AlphaFoldDB" id="A0AAD2HC35"/>
<evidence type="ECO:0000256" key="2">
    <source>
        <dbReference type="ARBA" id="ARBA00004922"/>
    </source>
</evidence>
<comment type="subunit">
    <text evidence="8">Component of the oligosaccharyltransferase (OST) complex.</text>
</comment>
<comment type="subcellular location">
    <subcellularLocation>
        <location evidence="8">Endoplasmic reticulum membrane</location>
        <topology evidence="8">Single-pass type I membrane protein</topology>
    </subcellularLocation>
    <subcellularLocation>
        <location evidence="1">Membrane</location>
        <topology evidence="1">Single-pass type I membrane protein</topology>
    </subcellularLocation>
</comment>
<evidence type="ECO:0000259" key="10">
    <source>
        <dbReference type="Pfam" id="PF23358"/>
    </source>
</evidence>
<evidence type="ECO:0000256" key="3">
    <source>
        <dbReference type="ARBA" id="ARBA00008743"/>
    </source>
</evidence>
<organism evidence="11 12">
    <name type="scientific">Mycena citricolor</name>
    <dbReference type="NCBI Taxonomy" id="2018698"/>
    <lineage>
        <taxon>Eukaryota</taxon>
        <taxon>Fungi</taxon>
        <taxon>Dikarya</taxon>
        <taxon>Basidiomycota</taxon>
        <taxon>Agaricomycotina</taxon>
        <taxon>Agaricomycetes</taxon>
        <taxon>Agaricomycetidae</taxon>
        <taxon>Agaricales</taxon>
        <taxon>Marasmiineae</taxon>
        <taxon>Mycenaceae</taxon>
        <taxon>Mycena</taxon>
    </lineage>
</organism>
<comment type="pathway">
    <text evidence="2 8">Protein modification; protein glycosylation.</text>
</comment>
<evidence type="ECO:0000256" key="5">
    <source>
        <dbReference type="ARBA" id="ARBA00022824"/>
    </source>
</evidence>